<reference evidence="3" key="1">
    <citation type="journal article" date="2012" name="MBio">
        <title>Comparative genome analysis of Trichophyton rubrum and related dermatophytes reveals candidate genes involved in infection.</title>
        <authorList>
            <person name="Martinez D.A."/>
            <person name="Oliver B.G."/>
            <person name="Graeser Y."/>
            <person name="Goldberg J.M."/>
            <person name="Li W."/>
            <person name="Martinez-Rossi N.M."/>
            <person name="Monod M."/>
            <person name="Shelest E."/>
            <person name="Barton R.C."/>
            <person name="Birch E."/>
            <person name="Brakhage A.A."/>
            <person name="Chen Z."/>
            <person name="Gurr S.J."/>
            <person name="Heiman D."/>
            <person name="Heitman J."/>
            <person name="Kosti I."/>
            <person name="Rossi A."/>
            <person name="Saif S."/>
            <person name="Samalova M."/>
            <person name="Saunders C.W."/>
            <person name="Shea T."/>
            <person name="Summerbell R.C."/>
            <person name="Xu J."/>
            <person name="Young S."/>
            <person name="Zeng Q."/>
            <person name="Birren B.W."/>
            <person name="Cuomo C.A."/>
            <person name="White T.C."/>
        </authorList>
    </citation>
    <scope>NUCLEOTIDE SEQUENCE [LARGE SCALE GENOMIC DNA]</scope>
    <source>
        <strain evidence="3">ATCC MYA-4605 / CBS 113480</strain>
    </source>
</reference>
<feature type="compositionally biased region" description="Basic and acidic residues" evidence="1">
    <location>
        <begin position="75"/>
        <end position="91"/>
    </location>
</feature>
<keyword evidence="3" id="KW-1185">Reference proteome</keyword>
<dbReference type="HOGENOM" id="CLU_900768_0_0_1"/>
<evidence type="ECO:0000313" key="2">
    <source>
        <dbReference type="EMBL" id="EEQ33777.1"/>
    </source>
</evidence>
<evidence type="ECO:0000313" key="3">
    <source>
        <dbReference type="Proteomes" id="UP000002035"/>
    </source>
</evidence>
<protein>
    <submittedName>
        <fullName evidence="2">Uncharacterized protein</fullName>
    </submittedName>
</protein>
<gene>
    <name evidence="2" type="ORF">MCYG_06596</name>
</gene>
<dbReference type="AlphaFoldDB" id="C5FV43"/>
<feature type="region of interest" description="Disordered" evidence="1">
    <location>
        <begin position="256"/>
        <end position="287"/>
    </location>
</feature>
<dbReference type="OrthoDB" id="4173787at2759"/>
<dbReference type="VEuPathDB" id="FungiDB:MCYG_06596"/>
<proteinExistence type="predicted"/>
<evidence type="ECO:0000256" key="1">
    <source>
        <dbReference type="SAM" id="MobiDB-lite"/>
    </source>
</evidence>
<name>C5FV43_ARTOC</name>
<sequence length="323" mass="35318">MASMYFQHTSPRVWDYLEQMDADWVHESSILSNGNVKSGELTWGAQLSYFPKQKPVSTRPRSLRREPSDASFRGHRSEFLARRDNIGRDRSASNGSFSSISTTSGLSYSPSSHDGPTDLSSVIQNLSSQLGFDLNETFNCAKQYGKPIKSAKALPKSAPVATSPNVNAKAAKTSNVRHEFVVRVPHVQKPAPATTVEYDTILSALNNPVNAAAAAAGVDETSKSAHENTGTKEADAKKIKRTRKVSFAEVIQELPTLTETEAGTEPEMVLDDSGSDSDSDSDSVPEAVFLNIENATQNAPRVRHVEIRDAEDEEKDYITIYHS</sequence>
<dbReference type="eggNOG" id="ENOG502T5DE">
    <property type="taxonomic scope" value="Eukaryota"/>
</dbReference>
<dbReference type="OMA" id="NETFNCA"/>
<dbReference type="RefSeq" id="XP_002844632.1">
    <property type="nucleotide sequence ID" value="XM_002844586.1"/>
</dbReference>
<dbReference type="EMBL" id="DS995706">
    <property type="protein sequence ID" value="EEQ33777.1"/>
    <property type="molecule type" value="Genomic_DNA"/>
</dbReference>
<dbReference type="GeneID" id="9222407"/>
<dbReference type="Proteomes" id="UP000002035">
    <property type="component" value="Unassembled WGS sequence"/>
</dbReference>
<feature type="compositionally biased region" description="Low complexity" evidence="1">
    <location>
        <begin position="92"/>
        <end position="112"/>
    </location>
</feature>
<organism evidence="2 3">
    <name type="scientific">Arthroderma otae (strain ATCC MYA-4605 / CBS 113480)</name>
    <name type="common">Microsporum canis</name>
    <dbReference type="NCBI Taxonomy" id="554155"/>
    <lineage>
        <taxon>Eukaryota</taxon>
        <taxon>Fungi</taxon>
        <taxon>Dikarya</taxon>
        <taxon>Ascomycota</taxon>
        <taxon>Pezizomycotina</taxon>
        <taxon>Eurotiomycetes</taxon>
        <taxon>Eurotiomycetidae</taxon>
        <taxon>Onygenales</taxon>
        <taxon>Arthrodermataceae</taxon>
        <taxon>Microsporum</taxon>
    </lineage>
</organism>
<feature type="region of interest" description="Disordered" evidence="1">
    <location>
        <begin position="53"/>
        <end position="120"/>
    </location>
</feature>
<feature type="compositionally biased region" description="Acidic residues" evidence="1">
    <location>
        <begin position="262"/>
        <end position="283"/>
    </location>
</feature>
<accession>C5FV43</accession>